<protein>
    <submittedName>
        <fullName evidence="1">Uncharacterized protein</fullName>
    </submittedName>
</protein>
<dbReference type="EMBL" id="BK032543">
    <property type="protein sequence ID" value="DAF46757.1"/>
    <property type="molecule type" value="Genomic_DNA"/>
</dbReference>
<proteinExistence type="predicted"/>
<accession>A0A8S5S6U4</accession>
<evidence type="ECO:0000313" key="1">
    <source>
        <dbReference type="EMBL" id="DAF46757.1"/>
    </source>
</evidence>
<name>A0A8S5S6U4_9CAUD</name>
<reference evidence="1" key="1">
    <citation type="journal article" date="2021" name="Proc. Natl. Acad. Sci. U.S.A.">
        <title>A Catalog of Tens of Thousands of Viruses from Human Metagenomes Reveals Hidden Associations with Chronic Diseases.</title>
        <authorList>
            <person name="Tisza M.J."/>
            <person name="Buck C.B."/>
        </authorList>
    </citation>
    <scope>NUCLEOTIDE SEQUENCE</scope>
    <source>
        <strain evidence="1">CtVDy27</strain>
    </source>
</reference>
<sequence>MSNSEILKRAKELVELLEKQEKSCRVRLSELNPGDIFQTTGKRKYKVLEQCAEYTRIISLGFVKENVKFNDGTTDYNKSSLKKLCDTEILEDFEEEFGEENIETEISDLITVDGQKIGVVKCKVRPLTFDEARKYTELTPNNELNDPYWTCSAWSTAERGWRYALAVVSPSGGVVNGSCLSSRGVRPVCILKSNIFVSKVEEE</sequence>
<organism evidence="1">
    <name type="scientific">Siphoviridae sp. ctVDy27</name>
    <dbReference type="NCBI Taxonomy" id="2827881"/>
    <lineage>
        <taxon>Viruses</taxon>
        <taxon>Duplodnaviria</taxon>
        <taxon>Heunggongvirae</taxon>
        <taxon>Uroviricota</taxon>
        <taxon>Caudoviricetes</taxon>
    </lineage>
</organism>